<keyword evidence="4" id="KW-1185">Reference proteome</keyword>
<feature type="non-terminal residue" evidence="3">
    <location>
        <position position="1"/>
    </location>
</feature>
<feature type="chain" id="PRO_5042295397" description="NADH dehydrogenase subunit 6" evidence="2">
    <location>
        <begin position="19"/>
        <end position="131"/>
    </location>
</feature>
<evidence type="ECO:0000256" key="2">
    <source>
        <dbReference type="SAM" id="SignalP"/>
    </source>
</evidence>
<organism evidence="3 4">
    <name type="scientific">Boletus edulis BED1</name>
    <dbReference type="NCBI Taxonomy" id="1328754"/>
    <lineage>
        <taxon>Eukaryota</taxon>
        <taxon>Fungi</taxon>
        <taxon>Dikarya</taxon>
        <taxon>Basidiomycota</taxon>
        <taxon>Agaricomycotina</taxon>
        <taxon>Agaricomycetes</taxon>
        <taxon>Agaricomycetidae</taxon>
        <taxon>Boletales</taxon>
        <taxon>Boletineae</taxon>
        <taxon>Boletaceae</taxon>
        <taxon>Boletoideae</taxon>
        <taxon>Boletus</taxon>
    </lineage>
</organism>
<evidence type="ECO:0000313" key="3">
    <source>
        <dbReference type="EMBL" id="KAF8442248.1"/>
    </source>
</evidence>
<dbReference type="EMBL" id="WHUW01000009">
    <property type="protein sequence ID" value="KAF8442248.1"/>
    <property type="molecule type" value="Genomic_DNA"/>
</dbReference>
<sequence length="131" mass="13833">MTSLTALLAILAISGSKALHPVVLTLLMYTITLSLATSTCFIRDYPAVARLLHVIPLLGVSSMVCVELTFGVQSRTLATVCILLGVLPLVTMLVYHGSQCTETLSAAELPIRMVHVPASAVSVEPDTTLAL</sequence>
<gene>
    <name evidence="3" type="ORF">L210DRAFT_3536151</name>
</gene>
<evidence type="ECO:0000256" key="1">
    <source>
        <dbReference type="SAM" id="Phobius"/>
    </source>
</evidence>
<keyword evidence="1" id="KW-1133">Transmembrane helix</keyword>
<dbReference type="Proteomes" id="UP001194468">
    <property type="component" value="Unassembled WGS sequence"/>
</dbReference>
<keyword evidence="2" id="KW-0732">Signal</keyword>
<name>A0AAD4BXF0_BOLED</name>
<feature type="signal peptide" evidence="2">
    <location>
        <begin position="1"/>
        <end position="18"/>
    </location>
</feature>
<keyword evidence="1" id="KW-0472">Membrane</keyword>
<dbReference type="AlphaFoldDB" id="A0AAD4BXF0"/>
<reference evidence="3" key="2">
    <citation type="journal article" date="2020" name="Nat. Commun.">
        <title>Large-scale genome sequencing of mycorrhizal fungi provides insights into the early evolution of symbiotic traits.</title>
        <authorList>
            <person name="Miyauchi S."/>
            <person name="Kiss E."/>
            <person name="Kuo A."/>
            <person name="Drula E."/>
            <person name="Kohler A."/>
            <person name="Sanchez-Garcia M."/>
            <person name="Morin E."/>
            <person name="Andreopoulos B."/>
            <person name="Barry K.W."/>
            <person name="Bonito G."/>
            <person name="Buee M."/>
            <person name="Carver A."/>
            <person name="Chen C."/>
            <person name="Cichocki N."/>
            <person name="Clum A."/>
            <person name="Culley D."/>
            <person name="Crous P.W."/>
            <person name="Fauchery L."/>
            <person name="Girlanda M."/>
            <person name="Hayes R.D."/>
            <person name="Keri Z."/>
            <person name="LaButti K."/>
            <person name="Lipzen A."/>
            <person name="Lombard V."/>
            <person name="Magnuson J."/>
            <person name="Maillard F."/>
            <person name="Murat C."/>
            <person name="Nolan M."/>
            <person name="Ohm R.A."/>
            <person name="Pangilinan J."/>
            <person name="Pereira M.F."/>
            <person name="Perotto S."/>
            <person name="Peter M."/>
            <person name="Pfister S."/>
            <person name="Riley R."/>
            <person name="Sitrit Y."/>
            <person name="Stielow J.B."/>
            <person name="Szollosi G."/>
            <person name="Zifcakova L."/>
            <person name="Stursova M."/>
            <person name="Spatafora J.W."/>
            <person name="Tedersoo L."/>
            <person name="Vaario L.M."/>
            <person name="Yamada A."/>
            <person name="Yan M."/>
            <person name="Wang P."/>
            <person name="Xu J."/>
            <person name="Bruns T."/>
            <person name="Baldrian P."/>
            <person name="Vilgalys R."/>
            <person name="Dunand C."/>
            <person name="Henrissat B."/>
            <person name="Grigoriev I.V."/>
            <person name="Hibbett D."/>
            <person name="Nagy L.G."/>
            <person name="Martin F.M."/>
        </authorList>
    </citation>
    <scope>NUCLEOTIDE SEQUENCE</scope>
    <source>
        <strain evidence="3">BED1</strain>
    </source>
</reference>
<proteinExistence type="predicted"/>
<accession>A0AAD4BXF0</accession>
<reference evidence="3" key="1">
    <citation type="submission" date="2019-10" db="EMBL/GenBank/DDBJ databases">
        <authorList>
            <consortium name="DOE Joint Genome Institute"/>
            <person name="Kuo A."/>
            <person name="Miyauchi S."/>
            <person name="Kiss E."/>
            <person name="Drula E."/>
            <person name="Kohler A."/>
            <person name="Sanchez-Garcia M."/>
            <person name="Andreopoulos B."/>
            <person name="Barry K.W."/>
            <person name="Bonito G."/>
            <person name="Buee M."/>
            <person name="Carver A."/>
            <person name="Chen C."/>
            <person name="Cichocki N."/>
            <person name="Clum A."/>
            <person name="Culley D."/>
            <person name="Crous P.W."/>
            <person name="Fauchery L."/>
            <person name="Girlanda M."/>
            <person name="Hayes R."/>
            <person name="Keri Z."/>
            <person name="LaButti K."/>
            <person name="Lipzen A."/>
            <person name="Lombard V."/>
            <person name="Magnuson J."/>
            <person name="Maillard F."/>
            <person name="Morin E."/>
            <person name="Murat C."/>
            <person name="Nolan M."/>
            <person name="Ohm R."/>
            <person name="Pangilinan J."/>
            <person name="Pereira M."/>
            <person name="Perotto S."/>
            <person name="Peter M."/>
            <person name="Riley R."/>
            <person name="Sitrit Y."/>
            <person name="Stielow B."/>
            <person name="Szollosi G."/>
            <person name="Zifcakova L."/>
            <person name="Stursova M."/>
            <person name="Spatafora J.W."/>
            <person name="Tedersoo L."/>
            <person name="Vaario L.-M."/>
            <person name="Yamada A."/>
            <person name="Yan M."/>
            <person name="Wang P."/>
            <person name="Xu J."/>
            <person name="Bruns T."/>
            <person name="Baldrian P."/>
            <person name="Vilgalys R."/>
            <person name="Henrissat B."/>
            <person name="Grigoriev I.V."/>
            <person name="Hibbett D."/>
            <person name="Nagy L.G."/>
            <person name="Martin F.M."/>
        </authorList>
    </citation>
    <scope>NUCLEOTIDE SEQUENCE</scope>
    <source>
        <strain evidence="3">BED1</strain>
    </source>
</reference>
<feature type="transmembrane region" description="Helical" evidence="1">
    <location>
        <begin position="77"/>
        <end position="95"/>
    </location>
</feature>
<comment type="caution">
    <text evidence="3">The sequence shown here is derived from an EMBL/GenBank/DDBJ whole genome shotgun (WGS) entry which is preliminary data.</text>
</comment>
<feature type="transmembrane region" description="Helical" evidence="1">
    <location>
        <begin position="51"/>
        <end position="70"/>
    </location>
</feature>
<keyword evidence="1" id="KW-0812">Transmembrane</keyword>
<protein>
    <recommendedName>
        <fullName evidence="5">NADH dehydrogenase subunit 6</fullName>
    </recommendedName>
</protein>
<evidence type="ECO:0008006" key="5">
    <source>
        <dbReference type="Google" id="ProtNLM"/>
    </source>
</evidence>
<evidence type="ECO:0000313" key="4">
    <source>
        <dbReference type="Proteomes" id="UP001194468"/>
    </source>
</evidence>